<reference evidence="5" key="1">
    <citation type="submission" date="2022-10" db="EMBL/GenBank/DDBJ databases">
        <title>Culturing micro-colonial fungi from biological soil crusts in the Mojave desert and describing Neophaeococcomyces mojavensis, and introducing the new genera and species Taxawa tesnikishii.</title>
        <authorList>
            <person name="Kurbessoian T."/>
            <person name="Stajich J.E."/>
        </authorList>
    </citation>
    <scope>NUCLEOTIDE SEQUENCE</scope>
    <source>
        <strain evidence="5">TK_1</strain>
    </source>
</reference>
<organism evidence="5 6">
    <name type="scientific">Coniosporium apollinis</name>
    <dbReference type="NCBI Taxonomy" id="61459"/>
    <lineage>
        <taxon>Eukaryota</taxon>
        <taxon>Fungi</taxon>
        <taxon>Dikarya</taxon>
        <taxon>Ascomycota</taxon>
        <taxon>Pezizomycotina</taxon>
        <taxon>Dothideomycetes</taxon>
        <taxon>Dothideomycetes incertae sedis</taxon>
        <taxon>Coniosporium</taxon>
    </lineage>
</organism>
<comment type="caution">
    <text evidence="5">The sequence shown here is derived from an EMBL/GenBank/DDBJ whole genome shotgun (WGS) entry which is preliminary data.</text>
</comment>
<dbReference type="Proteomes" id="UP001172684">
    <property type="component" value="Unassembled WGS sequence"/>
</dbReference>
<dbReference type="EMBL" id="JAPDRL010000075">
    <property type="protein sequence ID" value="KAJ9659442.1"/>
    <property type="molecule type" value="Genomic_DNA"/>
</dbReference>
<evidence type="ECO:0000259" key="4">
    <source>
        <dbReference type="Pfam" id="PF08241"/>
    </source>
</evidence>
<name>A0ABQ9NMS8_9PEZI</name>
<evidence type="ECO:0000256" key="2">
    <source>
        <dbReference type="ARBA" id="ARBA00022603"/>
    </source>
</evidence>
<dbReference type="PANTHER" id="PTHR12176:SF80">
    <property type="entry name" value="EEF1A LYSINE METHYLTRANSFERASE 4"/>
    <property type="match status" value="1"/>
</dbReference>
<dbReference type="PANTHER" id="PTHR12176">
    <property type="entry name" value="SAM-DEPENDENT METHYLTRANSFERASE SUPERFAMILY PROTEIN"/>
    <property type="match status" value="1"/>
</dbReference>
<evidence type="ECO:0000313" key="6">
    <source>
        <dbReference type="Proteomes" id="UP001172684"/>
    </source>
</evidence>
<keyword evidence="2" id="KW-0489">Methyltransferase</keyword>
<keyword evidence="3" id="KW-0808">Transferase</keyword>
<dbReference type="InterPro" id="IPR029063">
    <property type="entry name" value="SAM-dependent_MTases_sf"/>
</dbReference>
<dbReference type="InterPro" id="IPR051419">
    <property type="entry name" value="Lys/N-term_MeTrsfase_sf"/>
</dbReference>
<keyword evidence="6" id="KW-1185">Reference proteome</keyword>
<dbReference type="Pfam" id="PF08241">
    <property type="entry name" value="Methyltransf_11"/>
    <property type="match status" value="1"/>
</dbReference>
<accession>A0ABQ9NMS8</accession>
<comment type="similarity">
    <text evidence="1">Belongs to the methyltransferase superfamily.</text>
</comment>
<dbReference type="CDD" id="cd02440">
    <property type="entry name" value="AdoMet_MTases"/>
    <property type="match status" value="1"/>
</dbReference>
<evidence type="ECO:0000256" key="1">
    <source>
        <dbReference type="ARBA" id="ARBA00008361"/>
    </source>
</evidence>
<gene>
    <name evidence="5" type="ORF">H2201_007333</name>
</gene>
<dbReference type="InterPro" id="IPR013216">
    <property type="entry name" value="Methyltransf_11"/>
</dbReference>
<dbReference type="SUPFAM" id="SSF53335">
    <property type="entry name" value="S-adenosyl-L-methionine-dependent methyltransferases"/>
    <property type="match status" value="1"/>
</dbReference>
<dbReference type="Gene3D" id="3.40.50.150">
    <property type="entry name" value="Vaccinia Virus protein VP39"/>
    <property type="match status" value="1"/>
</dbReference>
<sequence length="225" mass="25876">MPKESIEELQYPEYWDKRYGGDDAEADKYDWLRSFSTIRPFLDKHLPPASSNPRILQLGCGNSTLSKDLHDHGYTNQVSIDFSSTVISTMKTKHPNMDWQVMDVRELRFSANHFDVAIDKATLDAMLHGSLWDPPADVKKNVRAYVDEIDRVLKPGGKWLYITWRQPHFIRPLLQRPDFWTLQAEVLADDSGGGGVFEYYGYVMMKLEEAHDAEVVGVEKQEVVP</sequence>
<evidence type="ECO:0000256" key="3">
    <source>
        <dbReference type="ARBA" id="ARBA00022679"/>
    </source>
</evidence>
<protein>
    <recommendedName>
        <fullName evidence="4">Methyltransferase type 11 domain-containing protein</fullName>
    </recommendedName>
</protein>
<evidence type="ECO:0000313" key="5">
    <source>
        <dbReference type="EMBL" id="KAJ9659442.1"/>
    </source>
</evidence>
<feature type="domain" description="Methyltransferase type 11" evidence="4">
    <location>
        <begin position="56"/>
        <end position="158"/>
    </location>
</feature>
<proteinExistence type="inferred from homology"/>